<organism evidence="1 2">
    <name type="scientific">Eumeta variegata</name>
    <name type="common">Bagworm moth</name>
    <name type="synonym">Eumeta japonica</name>
    <dbReference type="NCBI Taxonomy" id="151549"/>
    <lineage>
        <taxon>Eukaryota</taxon>
        <taxon>Metazoa</taxon>
        <taxon>Ecdysozoa</taxon>
        <taxon>Arthropoda</taxon>
        <taxon>Hexapoda</taxon>
        <taxon>Insecta</taxon>
        <taxon>Pterygota</taxon>
        <taxon>Neoptera</taxon>
        <taxon>Endopterygota</taxon>
        <taxon>Lepidoptera</taxon>
        <taxon>Glossata</taxon>
        <taxon>Ditrysia</taxon>
        <taxon>Tineoidea</taxon>
        <taxon>Psychidae</taxon>
        <taxon>Oiketicinae</taxon>
        <taxon>Eumeta</taxon>
    </lineage>
</organism>
<reference evidence="1 2" key="1">
    <citation type="journal article" date="2019" name="Commun. Biol.">
        <title>The bagworm genome reveals a unique fibroin gene that provides high tensile strength.</title>
        <authorList>
            <person name="Kono N."/>
            <person name="Nakamura H."/>
            <person name="Ohtoshi R."/>
            <person name="Tomita M."/>
            <person name="Numata K."/>
            <person name="Arakawa K."/>
        </authorList>
    </citation>
    <scope>NUCLEOTIDE SEQUENCE [LARGE SCALE GENOMIC DNA]</scope>
</reference>
<name>A0A4C1YNI9_EUMVA</name>
<sequence>MADIANAHTCLALSAPDPSPCGSQTTSESPPLHIIVLLLRIVLSRESVHLPTVTSLPPHPPVIFARFPLKLADAGERLSLKLFDGRSMALSEFRDRRRRPAKWRGLPTRLMYTKINTDKNKVMVFEGCESVTECDICTKGEKSEQVEEFVYLGSSLTNDGKHDRAIDGRMNVGSEAGCGLTCCYV</sequence>
<dbReference type="EMBL" id="BGZK01001294">
    <property type="protein sequence ID" value="GBP76573.1"/>
    <property type="molecule type" value="Genomic_DNA"/>
</dbReference>
<gene>
    <name evidence="1" type="ORF">EVAR_58089_1</name>
</gene>
<dbReference type="OrthoDB" id="425681at2759"/>
<evidence type="ECO:0000313" key="2">
    <source>
        <dbReference type="Proteomes" id="UP000299102"/>
    </source>
</evidence>
<keyword evidence="2" id="KW-1185">Reference proteome</keyword>
<comment type="caution">
    <text evidence="1">The sequence shown here is derived from an EMBL/GenBank/DDBJ whole genome shotgun (WGS) entry which is preliminary data.</text>
</comment>
<protein>
    <submittedName>
        <fullName evidence="1">Uncharacterized protein</fullName>
    </submittedName>
</protein>
<accession>A0A4C1YNI9</accession>
<evidence type="ECO:0000313" key="1">
    <source>
        <dbReference type="EMBL" id="GBP76573.1"/>
    </source>
</evidence>
<dbReference type="Proteomes" id="UP000299102">
    <property type="component" value="Unassembled WGS sequence"/>
</dbReference>
<dbReference type="AlphaFoldDB" id="A0A4C1YNI9"/>
<proteinExistence type="predicted"/>